<evidence type="ECO:0000256" key="1">
    <source>
        <dbReference type="ARBA" id="ARBA00001445"/>
    </source>
</evidence>
<dbReference type="OrthoDB" id="9815108at2"/>
<dbReference type="Pfam" id="PF25788">
    <property type="entry name" value="Ig_Rha78A_N"/>
    <property type="match status" value="1"/>
</dbReference>
<dbReference type="Pfam" id="PF17390">
    <property type="entry name" value="Bac_rhamnosid_C"/>
    <property type="match status" value="1"/>
</dbReference>
<dbReference type="Proteomes" id="UP000256779">
    <property type="component" value="Unassembled WGS sequence"/>
</dbReference>
<dbReference type="InterPro" id="IPR016007">
    <property type="entry name" value="Alpha_rhamnosid"/>
</dbReference>
<dbReference type="EMBL" id="QREG01000010">
    <property type="protein sequence ID" value="RED98335.1"/>
    <property type="molecule type" value="Genomic_DNA"/>
</dbReference>
<evidence type="ECO:0000256" key="2">
    <source>
        <dbReference type="ARBA" id="ARBA00012652"/>
    </source>
</evidence>
<evidence type="ECO:0000259" key="7">
    <source>
        <dbReference type="Pfam" id="PF17390"/>
    </source>
</evidence>
<dbReference type="Pfam" id="PF17389">
    <property type="entry name" value="Bac_rhamnosid6H"/>
    <property type="match status" value="1"/>
</dbReference>
<dbReference type="Gene3D" id="2.60.120.260">
    <property type="entry name" value="Galactose-binding domain-like"/>
    <property type="match status" value="2"/>
</dbReference>
<gene>
    <name evidence="8" type="ORF">C7460_1105</name>
</gene>
<evidence type="ECO:0000259" key="4">
    <source>
        <dbReference type="Pfam" id="PF05592"/>
    </source>
</evidence>
<dbReference type="InterPro" id="IPR013783">
    <property type="entry name" value="Ig-like_fold"/>
</dbReference>
<dbReference type="Pfam" id="PF08531">
    <property type="entry name" value="Bac_rhamnosid_N"/>
    <property type="match status" value="1"/>
</dbReference>
<evidence type="ECO:0000313" key="9">
    <source>
        <dbReference type="Proteomes" id="UP000256779"/>
    </source>
</evidence>
<evidence type="ECO:0000259" key="5">
    <source>
        <dbReference type="Pfam" id="PF08531"/>
    </source>
</evidence>
<dbReference type="InterPro" id="IPR013737">
    <property type="entry name" value="Bac_rhamnosid_N"/>
</dbReference>
<evidence type="ECO:0000256" key="3">
    <source>
        <dbReference type="ARBA" id="ARBA00022801"/>
    </source>
</evidence>
<dbReference type="InterPro" id="IPR012341">
    <property type="entry name" value="6hp_glycosidase-like_sf"/>
</dbReference>
<feature type="domain" description="Alpha-L-rhamnosidase C-terminal" evidence="7">
    <location>
        <begin position="820"/>
        <end position="894"/>
    </location>
</feature>
<proteinExistence type="predicted"/>
<feature type="domain" description="Alpha-L-rhamnosidase concanavalin-like" evidence="4">
    <location>
        <begin position="374"/>
        <end position="472"/>
    </location>
</feature>
<keyword evidence="9" id="KW-1185">Reference proteome</keyword>
<dbReference type="PIRSF" id="PIRSF010631">
    <property type="entry name" value="A-rhamnsds"/>
    <property type="match status" value="1"/>
</dbReference>
<name>A0A3D9L1T8_MARFU</name>
<sequence>MGFSIVQRDTTKRSVFFIYLVIFSFLSVANTTENPLTAYDLKVEYLENPSAIDVEHPRFSWKVRGEGRNRVQSAYQIVVATTREKLAAGDWDVWDTGKAVTNQTNQIEYNGALLESKAEYHWKVRVWDEGDIRSEWSVPAKWSMGVLHFSDWEGLFIGLDVGQFEGNKYDSLYLPPARYLRKSFSVDKKVKRATAYTTALGVYEFRLNGAKVGDYYLLPGWTDYNKRVYYQSFDVTDMITTGENVVGAVVADGWYSGYIGYALLVRLDKVRGFYGENPSFMGQIVIEYEDGSEEVIASNKSWKASQGGIREADILMGETYDATQQNEGWDAPGFEDSLWMSPKVYTYPNGRLQAYPGELIEERERLTPLSVKEPKPGTYVFDLGKNIAGIAELKVRGQKGTKVKIKYGEILNSDGTVLTENLRMARATDTYILSGQGEELWQPKFTYHGFQYVQVTGYPGEPDADAITGIALSSIATDASTFKSSNGMNNQLYSNILTTQSANFFEVPTDCPQRDERLGWTGDAQTYCRSASYNADVSAFFTKFLVDLDDAQRWYGAYPNFAPFPYSRPDQYAPAWMDAGVIIPWNMYKVYGDTRIVERMYPGMKKFMDFQADASTDYLRPGGGNNWGDWLAVDEQTSHDFIGSSYYGYDAKLMAEMAEAIGENEDAVSYMNLFNNIKKAFAKKYILENGYTTEDTQTSYALALYFGLYPHDLAQKGADRLAEKVINNGNKFSTGFLGTKHVMLALAQYGYADLCFKLFQQTEYPSWGYSVVNGSTSIWERWNSYTKNPDENSSLNAAMNSFSHYAFGSVAEWMFIHGLGIDTNDEGFRNIIIKPAISKEMGSMVGSYESINGLIESGWEMKGNRLTLNVTVPANTRAEVYIPTSKIASIKEGKTKLNKHEGLKILEVIEDEAVVEIGSGKYSFSCTWKQ</sequence>
<dbReference type="SUPFAM" id="SSF48208">
    <property type="entry name" value="Six-hairpin glycosidases"/>
    <property type="match status" value="1"/>
</dbReference>
<dbReference type="PANTHER" id="PTHR33307:SF6">
    <property type="entry name" value="ALPHA-RHAMNOSIDASE (EUROFUNG)-RELATED"/>
    <property type="match status" value="1"/>
</dbReference>
<protein>
    <recommendedName>
        <fullName evidence="2">alpha-L-rhamnosidase</fullName>
        <ecNumber evidence="2">3.2.1.40</ecNumber>
    </recommendedName>
</protein>
<feature type="domain" description="Alpha-L-rhamnosidase six-hairpin glycosidase" evidence="6">
    <location>
        <begin position="478"/>
        <end position="815"/>
    </location>
</feature>
<dbReference type="InterPro" id="IPR008902">
    <property type="entry name" value="Rhamnosid_concanavalin"/>
</dbReference>
<dbReference type="EC" id="3.2.1.40" evidence="2"/>
<evidence type="ECO:0000313" key="8">
    <source>
        <dbReference type="EMBL" id="RED98335.1"/>
    </source>
</evidence>
<reference evidence="8 9" key="1">
    <citation type="submission" date="2018-07" db="EMBL/GenBank/DDBJ databases">
        <title>Genomic Encyclopedia of Type Strains, Phase IV (KMG-IV): sequencing the most valuable type-strain genomes for metagenomic binning, comparative biology and taxonomic classification.</title>
        <authorList>
            <person name="Goeker M."/>
        </authorList>
    </citation>
    <scope>NUCLEOTIDE SEQUENCE [LARGE SCALE GENOMIC DNA]</scope>
    <source>
        <strain evidence="8 9">DSM 4134</strain>
    </source>
</reference>
<dbReference type="GO" id="GO:0030596">
    <property type="term" value="F:alpha-L-rhamnosidase activity"/>
    <property type="evidence" value="ECO:0007669"/>
    <property type="project" value="UniProtKB-EC"/>
</dbReference>
<dbReference type="AlphaFoldDB" id="A0A3D9L1T8"/>
<comment type="caution">
    <text evidence="8">The sequence shown here is derived from an EMBL/GenBank/DDBJ whole genome shotgun (WGS) entry which is preliminary data.</text>
</comment>
<dbReference type="GO" id="GO:0005975">
    <property type="term" value="P:carbohydrate metabolic process"/>
    <property type="evidence" value="ECO:0007669"/>
    <property type="project" value="InterPro"/>
</dbReference>
<dbReference type="InterPro" id="IPR035396">
    <property type="entry name" value="Bac_rhamnosid6H"/>
</dbReference>
<dbReference type="Gene3D" id="2.60.40.10">
    <property type="entry name" value="Immunoglobulins"/>
    <property type="match status" value="1"/>
</dbReference>
<dbReference type="Gene3D" id="2.60.420.10">
    <property type="entry name" value="Maltose phosphorylase, domain 3"/>
    <property type="match status" value="1"/>
</dbReference>
<accession>A0A3D9L1T8</accession>
<dbReference type="PANTHER" id="PTHR33307">
    <property type="entry name" value="ALPHA-RHAMNOSIDASE (EUROFUNG)"/>
    <property type="match status" value="1"/>
</dbReference>
<dbReference type="InterPro" id="IPR008928">
    <property type="entry name" value="6-hairpin_glycosidase_sf"/>
</dbReference>
<dbReference type="Pfam" id="PF05592">
    <property type="entry name" value="Bac_rhamnosid"/>
    <property type="match status" value="1"/>
</dbReference>
<dbReference type="InterPro" id="IPR035398">
    <property type="entry name" value="Bac_rhamnosid_C"/>
</dbReference>
<dbReference type="Gene3D" id="1.50.10.10">
    <property type="match status" value="1"/>
</dbReference>
<feature type="domain" description="Bacterial alpha-L-rhamnosidase N-terminal" evidence="5">
    <location>
        <begin position="188"/>
        <end position="360"/>
    </location>
</feature>
<keyword evidence="3" id="KW-0378">Hydrolase</keyword>
<evidence type="ECO:0000259" key="6">
    <source>
        <dbReference type="Pfam" id="PF17389"/>
    </source>
</evidence>
<organism evidence="8 9">
    <name type="scientific">Marinoscillum furvescens DSM 4134</name>
    <dbReference type="NCBI Taxonomy" id="1122208"/>
    <lineage>
        <taxon>Bacteria</taxon>
        <taxon>Pseudomonadati</taxon>
        <taxon>Bacteroidota</taxon>
        <taxon>Cytophagia</taxon>
        <taxon>Cytophagales</taxon>
        <taxon>Reichenbachiellaceae</taxon>
        <taxon>Marinoscillum</taxon>
    </lineage>
</organism>
<comment type="catalytic activity">
    <reaction evidence="1">
        <text>Hydrolysis of terminal non-reducing alpha-L-rhamnose residues in alpha-L-rhamnosides.</text>
        <dbReference type="EC" id="3.2.1.40"/>
    </reaction>
</comment>